<protein>
    <submittedName>
        <fullName evidence="2">MTH538 TIR-like domain</fullName>
    </submittedName>
</protein>
<sequence>MASSVFYSFHYERDVNRVQLVQNINALEGQPLLTPQAWESVRRRGTAAVAEWIDEQMKYKKAVIVLVGRETASRDWVQYEINKAWADKRPLLGIAIHGLSSFGSVDSAGPNPFDAAGLPASRIPLFDPTQRDYLGRIDSKATYTRLADSLVTWSTMGVVRK</sequence>
<dbReference type="OrthoDB" id="9811746at2"/>
<dbReference type="InterPro" id="IPR015032">
    <property type="entry name" value="ThsB__TIR-like_domain"/>
</dbReference>
<reference evidence="2 3" key="1">
    <citation type="submission" date="2016-10" db="EMBL/GenBank/DDBJ databases">
        <authorList>
            <person name="de Groot N.N."/>
        </authorList>
    </citation>
    <scope>NUCLEOTIDE SEQUENCE [LARGE SCALE GENOMIC DNA]</scope>
    <source>
        <strain evidence="2 3">CGMCC 4.6945</strain>
    </source>
</reference>
<dbReference type="AlphaFoldDB" id="A0A1I0YAI0"/>
<accession>A0A1I0YAI0</accession>
<dbReference type="EMBL" id="FOKA01000007">
    <property type="protein sequence ID" value="SFB10192.1"/>
    <property type="molecule type" value="Genomic_DNA"/>
</dbReference>
<dbReference type="RefSeq" id="WP_090032508.1">
    <property type="nucleotide sequence ID" value="NZ_BONM01000019.1"/>
</dbReference>
<dbReference type="Proteomes" id="UP000199012">
    <property type="component" value="Unassembled WGS sequence"/>
</dbReference>
<evidence type="ECO:0000259" key="1">
    <source>
        <dbReference type="Pfam" id="PF08937"/>
    </source>
</evidence>
<dbReference type="SUPFAM" id="SSF52206">
    <property type="entry name" value="Hypothetical protein MTH538"/>
    <property type="match status" value="1"/>
</dbReference>
<gene>
    <name evidence="2" type="ORF">SAMN05421867_1074</name>
</gene>
<evidence type="ECO:0000313" key="3">
    <source>
        <dbReference type="Proteomes" id="UP000199012"/>
    </source>
</evidence>
<proteinExistence type="predicted"/>
<dbReference type="Pfam" id="PF08937">
    <property type="entry name" value="ThsB_TIR"/>
    <property type="match status" value="1"/>
</dbReference>
<dbReference type="Gene3D" id="3.40.50.9200">
    <property type="entry name" value="Hypothetical protein MTH538"/>
    <property type="match status" value="1"/>
</dbReference>
<evidence type="ECO:0000313" key="2">
    <source>
        <dbReference type="EMBL" id="SFB10192.1"/>
    </source>
</evidence>
<keyword evidence="3" id="KW-1185">Reference proteome</keyword>
<feature type="domain" description="Thoeris protein ThsB TIR-like" evidence="1">
    <location>
        <begin position="6"/>
        <end position="99"/>
    </location>
</feature>
<name>A0A1I0YAI0_9CELL</name>
<organism evidence="2 3">
    <name type="scientific">Cellulomonas marina</name>
    <dbReference type="NCBI Taxonomy" id="988821"/>
    <lineage>
        <taxon>Bacteria</taxon>
        <taxon>Bacillati</taxon>
        <taxon>Actinomycetota</taxon>
        <taxon>Actinomycetes</taxon>
        <taxon>Micrococcales</taxon>
        <taxon>Cellulomonadaceae</taxon>
        <taxon>Cellulomonas</taxon>
    </lineage>
</organism>
<dbReference type="InterPro" id="IPR036490">
    <property type="entry name" value="ThsB_TIR-like_sf"/>
</dbReference>
<dbReference type="STRING" id="988821.SAMN05421867_1074"/>